<keyword evidence="4" id="KW-0904">Protein phosphatase</keyword>
<evidence type="ECO:0000313" key="8">
    <source>
        <dbReference type="Proteomes" id="UP000027222"/>
    </source>
</evidence>
<dbReference type="PANTHER" id="PTHR10159:SF519">
    <property type="entry name" value="DUAL SPECIFICITY PROTEIN PHOSPHATASE MPK3"/>
    <property type="match status" value="1"/>
</dbReference>
<evidence type="ECO:0000256" key="2">
    <source>
        <dbReference type="ARBA" id="ARBA00013064"/>
    </source>
</evidence>
<dbReference type="InterPro" id="IPR020422">
    <property type="entry name" value="TYR_PHOSPHATASE_DUAL_dom"/>
</dbReference>
<dbReference type="PROSITE" id="PS50056">
    <property type="entry name" value="TYR_PHOSPHATASE_2"/>
    <property type="match status" value="1"/>
</dbReference>
<proteinExistence type="inferred from homology"/>
<dbReference type="Gene3D" id="3.90.190.10">
    <property type="entry name" value="Protein tyrosine phosphatase superfamily"/>
    <property type="match status" value="1"/>
</dbReference>
<feature type="domain" description="Tyrosine specific protein phosphatases" evidence="6">
    <location>
        <begin position="77"/>
        <end position="137"/>
    </location>
</feature>
<comment type="similarity">
    <text evidence="1">Belongs to the protein-tyrosine phosphatase family. Non-receptor class dual specificity subfamily.</text>
</comment>
<dbReference type="EC" id="3.1.3.48" evidence="2"/>
<feature type="domain" description="Tyrosine-protein phosphatase" evidence="5">
    <location>
        <begin position="14"/>
        <end position="156"/>
    </location>
</feature>
<dbReference type="CDD" id="cd14498">
    <property type="entry name" value="DSP"/>
    <property type="match status" value="1"/>
</dbReference>
<dbReference type="SMART" id="SM00195">
    <property type="entry name" value="DSPc"/>
    <property type="match status" value="1"/>
</dbReference>
<dbReference type="EMBL" id="KL142368">
    <property type="protein sequence ID" value="KDR84461.1"/>
    <property type="molecule type" value="Genomic_DNA"/>
</dbReference>
<reference evidence="8" key="1">
    <citation type="journal article" date="2014" name="Proc. Natl. Acad. Sci. U.S.A.">
        <title>Extensive sampling of basidiomycete genomes demonstrates inadequacy of the white-rot/brown-rot paradigm for wood decay fungi.</title>
        <authorList>
            <person name="Riley R."/>
            <person name="Salamov A.A."/>
            <person name="Brown D.W."/>
            <person name="Nagy L.G."/>
            <person name="Floudas D."/>
            <person name="Held B.W."/>
            <person name="Levasseur A."/>
            <person name="Lombard V."/>
            <person name="Morin E."/>
            <person name="Otillar R."/>
            <person name="Lindquist E.A."/>
            <person name="Sun H."/>
            <person name="LaButti K.M."/>
            <person name="Schmutz J."/>
            <person name="Jabbour D."/>
            <person name="Luo H."/>
            <person name="Baker S.E."/>
            <person name="Pisabarro A.G."/>
            <person name="Walton J.D."/>
            <person name="Blanchette R.A."/>
            <person name="Henrissat B."/>
            <person name="Martin F."/>
            <person name="Cullen D."/>
            <person name="Hibbett D.S."/>
            <person name="Grigoriev I.V."/>
        </authorList>
    </citation>
    <scope>NUCLEOTIDE SEQUENCE [LARGE SCALE GENOMIC DNA]</scope>
    <source>
        <strain evidence="8">CBS 339.88</strain>
    </source>
</reference>
<evidence type="ECO:0000256" key="1">
    <source>
        <dbReference type="ARBA" id="ARBA00008601"/>
    </source>
</evidence>
<accession>A0A067TMV2</accession>
<dbReference type="InterPro" id="IPR000340">
    <property type="entry name" value="Dual-sp_phosphatase_cat-dom"/>
</dbReference>
<keyword evidence="8" id="KW-1185">Reference proteome</keyword>
<dbReference type="InterPro" id="IPR029021">
    <property type="entry name" value="Prot-tyrosine_phosphatase-like"/>
</dbReference>
<dbReference type="SUPFAM" id="SSF52799">
    <property type="entry name" value="(Phosphotyrosine protein) phosphatases II"/>
    <property type="match status" value="1"/>
</dbReference>
<dbReference type="GO" id="GO:0033550">
    <property type="term" value="F:MAP kinase tyrosine phosphatase activity"/>
    <property type="evidence" value="ECO:0007669"/>
    <property type="project" value="TreeGrafter"/>
</dbReference>
<evidence type="ECO:0000313" key="7">
    <source>
        <dbReference type="EMBL" id="KDR84461.1"/>
    </source>
</evidence>
<dbReference type="GO" id="GO:0017017">
    <property type="term" value="F:MAP kinase tyrosine/serine/threonine phosphatase activity"/>
    <property type="evidence" value="ECO:0007669"/>
    <property type="project" value="TreeGrafter"/>
</dbReference>
<dbReference type="PROSITE" id="PS50054">
    <property type="entry name" value="TYR_PHOSPHATASE_DUAL"/>
    <property type="match status" value="1"/>
</dbReference>
<dbReference type="OrthoDB" id="2017893at2759"/>
<dbReference type="STRING" id="685588.A0A067TMV2"/>
<evidence type="ECO:0000256" key="3">
    <source>
        <dbReference type="ARBA" id="ARBA00022801"/>
    </source>
</evidence>
<dbReference type="InterPro" id="IPR000387">
    <property type="entry name" value="Tyr_Pase_dom"/>
</dbReference>
<dbReference type="GO" id="GO:0043409">
    <property type="term" value="P:negative regulation of MAPK cascade"/>
    <property type="evidence" value="ECO:0007669"/>
    <property type="project" value="TreeGrafter"/>
</dbReference>
<dbReference type="GO" id="GO:0008330">
    <property type="term" value="F:protein tyrosine/threonine phosphatase activity"/>
    <property type="evidence" value="ECO:0007669"/>
    <property type="project" value="TreeGrafter"/>
</dbReference>
<gene>
    <name evidence="7" type="ORF">GALMADRAFT_56713</name>
</gene>
<dbReference type="Proteomes" id="UP000027222">
    <property type="component" value="Unassembled WGS sequence"/>
</dbReference>
<evidence type="ECO:0000259" key="5">
    <source>
        <dbReference type="PROSITE" id="PS50054"/>
    </source>
</evidence>
<sequence>MGRQVAFLRRLLLQRPVIDGSLGFSIVGARSSRYLSQKKVTHILSVCTDPIPGELPESGFVHMRIPVEDTNNTNLLAHLPAACDFIDRALRSGGVVFVHSVHGISRGPAVVAAYLMWSRRIQLTEALKVIRYGHPRMWPQDGFMGQLMVFELCGYAPPESTENGTYNWPDGATNEKSVKLVVPSTVDPAC</sequence>
<protein>
    <recommendedName>
        <fullName evidence="2">protein-tyrosine-phosphatase</fullName>
        <ecNumber evidence="2">3.1.3.48</ecNumber>
    </recommendedName>
</protein>
<evidence type="ECO:0000256" key="4">
    <source>
        <dbReference type="ARBA" id="ARBA00022912"/>
    </source>
</evidence>
<keyword evidence="3" id="KW-0378">Hydrolase</keyword>
<dbReference type="AlphaFoldDB" id="A0A067TMV2"/>
<dbReference type="Pfam" id="PF00782">
    <property type="entry name" value="DSPc"/>
    <property type="match status" value="1"/>
</dbReference>
<dbReference type="GO" id="GO:0005737">
    <property type="term" value="C:cytoplasm"/>
    <property type="evidence" value="ECO:0007669"/>
    <property type="project" value="TreeGrafter"/>
</dbReference>
<organism evidence="7 8">
    <name type="scientific">Galerina marginata (strain CBS 339.88)</name>
    <dbReference type="NCBI Taxonomy" id="685588"/>
    <lineage>
        <taxon>Eukaryota</taxon>
        <taxon>Fungi</taxon>
        <taxon>Dikarya</taxon>
        <taxon>Basidiomycota</taxon>
        <taxon>Agaricomycotina</taxon>
        <taxon>Agaricomycetes</taxon>
        <taxon>Agaricomycetidae</taxon>
        <taxon>Agaricales</taxon>
        <taxon>Agaricineae</taxon>
        <taxon>Strophariaceae</taxon>
        <taxon>Galerina</taxon>
    </lineage>
</organism>
<name>A0A067TMV2_GALM3</name>
<evidence type="ECO:0000259" key="6">
    <source>
        <dbReference type="PROSITE" id="PS50056"/>
    </source>
</evidence>
<dbReference type="HOGENOM" id="CLU_027074_11_7_1"/>
<dbReference type="PANTHER" id="PTHR10159">
    <property type="entry name" value="DUAL SPECIFICITY PROTEIN PHOSPHATASE"/>
    <property type="match status" value="1"/>
</dbReference>